<reference evidence="3 5" key="3">
    <citation type="submission" date="2018-12" db="EMBL/GenBank/DDBJ databases">
        <title>Genomic insights into the evolutionary origins and pathogenicity of five Vibrio parahaemolyticus strains isolated from the shrimp with acute hepatopancreatic necrosis disease (AHPND).</title>
        <authorList>
            <person name="Yang Q."/>
            <person name="Dong X."/>
            <person name="Xie G."/>
            <person name="Fu S."/>
            <person name="Zou P."/>
            <person name="Sun J."/>
            <person name="Wang Y."/>
            <person name="Huang J."/>
        </authorList>
    </citation>
    <scope>NUCLEOTIDE SEQUENCE [LARGE SCALE GENOMIC DNA]</scope>
    <source>
        <strain evidence="3 5">20160303005-1</strain>
    </source>
</reference>
<dbReference type="EMBL" id="DACQKT010000004">
    <property type="protein sequence ID" value="HAS6677242.1"/>
    <property type="molecule type" value="Genomic_DNA"/>
</dbReference>
<reference evidence="1" key="4">
    <citation type="submission" date="2019-12" db="EMBL/GenBank/DDBJ databases">
        <authorList>
            <consortium name="NCBI Pathogen Detection Project"/>
        </authorList>
    </citation>
    <scope>NUCLEOTIDE SEQUENCE</scope>
    <source>
        <strain evidence="1">1930</strain>
    </source>
</reference>
<protein>
    <submittedName>
        <fullName evidence="2">Uncharacterized protein</fullName>
    </submittedName>
</protein>
<reference evidence="2 4" key="1">
    <citation type="journal article" date="2017" name="Appl. Environ. Microbiol.">
        <title>Parallel evolution of two clades of a major Atlantic endemic Vibrio parahaemolyticus pathogen lineage by independent acquisition of related pathogenicity islands.</title>
        <authorList>
            <person name="Xu F."/>
            <person name="Gonzalez-Escalona N."/>
            <person name="Drees K.P."/>
            <person name="Sebra R.P."/>
            <person name="Cooper V.S."/>
            <person name="Jones S.H."/>
            <person name="Whistler C.A."/>
        </authorList>
    </citation>
    <scope>NUCLEOTIDE SEQUENCE [LARGE SCALE GENOMIC DNA]</scope>
    <source>
        <strain evidence="2 4">MAVP-3</strain>
    </source>
</reference>
<evidence type="ECO:0000313" key="1">
    <source>
        <dbReference type="EMBL" id="HAS6677242.1"/>
    </source>
</evidence>
<sequence length="111" mass="12693">MPVSTILPHLNPWSRVMTAKPDRMTAMRNIIDQVKAELPIYEPETFVCGPEGQCIGCPKKLLEMVDSELSYWESAMERGIVPQFDEIRRFGKMCTNVRRGLVRNNVPLLNS</sequence>
<name>A0A226ZNP5_VIBPH</name>
<dbReference type="OMA" id="CVGCPKK"/>
<dbReference type="OrthoDB" id="6238348at2"/>
<dbReference type="EMBL" id="CP034299">
    <property type="protein sequence ID" value="QHH11622.1"/>
    <property type="molecule type" value="Genomic_DNA"/>
</dbReference>
<dbReference type="Proteomes" id="UP000856022">
    <property type="component" value="Unassembled WGS sequence"/>
</dbReference>
<evidence type="ECO:0000313" key="5">
    <source>
        <dbReference type="Proteomes" id="UP000464718"/>
    </source>
</evidence>
<accession>A0A226ZNP5</accession>
<dbReference type="STRING" id="670.ACZ92_00330"/>
<dbReference type="Proteomes" id="UP000214596">
    <property type="component" value="Unassembled WGS sequence"/>
</dbReference>
<gene>
    <name evidence="2" type="ORF">CA163_11240</name>
    <name evidence="3" type="ORF">EHC69_20220</name>
    <name evidence="1" type="ORF">I7278_10535</name>
</gene>
<dbReference type="Proteomes" id="UP000464718">
    <property type="component" value="Chromosome ii"/>
</dbReference>
<evidence type="ECO:0000313" key="3">
    <source>
        <dbReference type="EMBL" id="QHH11622.1"/>
    </source>
</evidence>
<evidence type="ECO:0000313" key="4">
    <source>
        <dbReference type="Proteomes" id="UP000214596"/>
    </source>
</evidence>
<dbReference type="AlphaFoldDB" id="A0A226ZNP5"/>
<organism evidence="2 4">
    <name type="scientific">Vibrio parahaemolyticus</name>
    <dbReference type="NCBI Taxonomy" id="670"/>
    <lineage>
        <taxon>Bacteria</taxon>
        <taxon>Pseudomonadati</taxon>
        <taxon>Pseudomonadota</taxon>
        <taxon>Gammaproteobacteria</taxon>
        <taxon>Vibrionales</taxon>
        <taxon>Vibrionaceae</taxon>
        <taxon>Vibrio</taxon>
    </lineage>
</organism>
<reference evidence="1" key="2">
    <citation type="journal article" date="2018" name="Genome Biol.">
        <title>SKESA: strategic k-mer extension for scrupulous assemblies.</title>
        <authorList>
            <person name="Souvorov A."/>
            <person name="Agarwala R."/>
            <person name="Lipman D.J."/>
        </authorList>
    </citation>
    <scope>NUCLEOTIDE SEQUENCE</scope>
    <source>
        <strain evidence="1">1930</strain>
    </source>
</reference>
<proteinExistence type="predicted"/>
<evidence type="ECO:0000313" key="2">
    <source>
        <dbReference type="EMBL" id="OXE32721.1"/>
    </source>
</evidence>
<dbReference type="EMBL" id="NIXT01000557">
    <property type="protein sequence ID" value="OXE32721.1"/>
    <property type="molecule type" value="Genomic_DNA"/>
</dbReference>